<evidence type="ECO:0000259" key="4">
    <source>
        <dbReference type="SMART" id="SM00837"/>
    </source>
</evidence>
<dbReference type="InterPro" id="IPR036749">
    <property type="entry name" value="Expansin_CBD_sf"/>
</dbReference>
<evidence type="ECO:0000313" key="6">
    <source>
        <dbReference type="Proteomes" id="UP001550739"/>
    </source>
</evidence>
<feature type="compositionally biased region" description="Basic residues" evidence="2">
    <location>
        <begin position="1"/>
        <end position="13"/>
    </location>
</feature>
<accession>A0ABV2ZHK7</accession>
<dbReference type="Proteomes" id="UP001550739">
    <property type="component" value="Unassembled WGS sequence"/>
</dbReference>
<evidence type="ECO:0000256" key="3">
    <source>
        <dbReference type="SAM" id="Phobius"/>
    </source>
</evidence>
<dbReference type="InterPro" id="IPR049818">
    <property type="entry name" value="Expansin_EXLX1-like"/>
</dbReference>
<organism evidence="5 6">
    <name type="scientific">Streptomyces sp. 900129855</name>
    <dbReference type="NCBI Taxonomy" id="3155129"/>
    <lineage>
        <taxon>Bacteria</taxon>
        <taxon>Bacillati</taxon>
        <taxon>Actinomycetota</taxon>
        <taxon>Actinomycetes</taxon>
        <taxon>Kitasatosporales</taxon>
        <taxon>Streptomycetaceae</taxon>
        <taxon>Streptomyces</taxon>
    </lineage>
</organism>
<dbReference type="InterPro" id="IPR036908">
    <property type="entry name" value="RlpA-like_sf"/>
</dbReference>
<sequence>MAPSSHRRSRRPERRPERRTGRVPTVTVVAVAAVALVVSLVVAFRPDGGGGDGAGTVKPVAGAQADGSPTAADTAASVSPKPSTASPTTSPTAGGTTSPSATPSKSKRPAAKPAAPAAPAARTASGSAPQAGRIQPGTSYQGIATSYDIGNGDGACSYGPTSDVMTAAMNTADYETSKACGAYVLVRAGGGASITVRITNECPAPCQPGQLDLSRQAFAKLAPLSAGRIPVTWSLLSPATSDTISIRYKTGSTQYWCGIQAIGHRNPLARLEVRANGSWLALPRTGYNYFLSEQGRGCGGTIRLTDIYGEQLTVEGIAVRPETVQSTRVQFARH</sequence>
<feature type="compositionally biased region" description="Low complexity" evidence="2">
    <location>
        <begin position="111"/>
        <end position="129"/>
    </location>
</feature>
<dbReference type="Pfam" id="PF03330">
    <property type="entry name" value="DPBB_1"/>
    <property type="match status" value="1"/>
</dbReference>
<keyword evidence="6" id="KW-1185">Reference proteome</keyword>
<dbReference type="RefSeq" id="WP_334579065.1">
    <property type="nucleotide sequence ID" value="NZ_JBEZVE010000006.1"/>
</dbReference>
<protein>
    <submittedName>
        <fullName evidence="5">Expansin EXLX1 family cellulose-binding protein</fullName>
    </submittedName>
</protein>
<dbReference type="Gene3D" id="2.60.40.760">
    <property type="entry name" value="Expansin, cellulose-binding-like domain"/>
    <property type="match status" value="1"/>
</dbReference>
<reference evidence="5 6" key="1">
    <citation type="submission" date="2024-06" db="EMBL/GenBank/DDBJ databases">
        <title>The Natural Products Discovery Center: Release of the First 8490 Sequenced Strains for Exploring Actinobacteria Biosynthetic Diversity.</title>
        <authorList>
            <person name="Kalkreuter E."/>
            <person name="Kautsar S.A."/>
            <person name="Yang D."/>
            <person name="Bader C.D."/>
            <person name="Teijaro C.N."/>
            <person name="Fluegel L."/>
            <person name="Davis C.M."/>
            <person name="Simpson J.R."/>
            <person name="Lauterbach L."/>
            <person name="Steele A.D."/>
            <person name="Gui C."/>
            <person name="Meng S."/>
            <person name="Li G."/>
            <person name="Viehrig K."/>
            <person name="Ye F."/>
            <person name="Su P."/>
            <person name="Kiefer A.F."/>
            <person name="Nichols A."/>
            <person name="Cepeda A.J."/>
            <person name="Yan W."/>
            <person name="Fan B."/>
            <person name="Jiang Y."/>
            <person name="Adhikari A."/>
            <person name="Zheng C.-J."/>
            <person name="Schuster L."/>
            <person name="Cowan T.M."/>
            <person name="Smanski M.J."/>
            <person name="Chevrette M.G."/>
            <person name="De Carvalho L.P.S."/>
            <person name="Shen B."/>
        </authorList>
    </citation>
    <scope>NUCLEOTIDE SEQUENCE [LARGE SCALE GENOMIC DNA]</scope>
    <source>
        <strain evidence="5 6">NPDC033843</strain>
    </source>
</reference>
<keyword evidence="3" id="KW-0812">Transmembrane</keyword>
<dbReference type="SUPFAM" id="SSF50685">
    <property type="entry name" value="Barwin-like endoglucanases"/>
    <property type="match status" value="1"/>
</dbReference>
<dbReference type="Gene3D" id="2.40.40.10">
    <property type="entry name" value="RlpA-like domain"/>
    <property type="match status" value="1"/>
</dbReference>
<dbReference type="EMBL" id="JBEZVE010000006">
    <property type="protein sequence ID" value="MEU3781590.1"/>
    <property type="molecule type" value="Genomic_DNA"/>
</dbReference>
<comment type="caution">
    <text evidence="5">The sequence shown here is derived from an EMBL/GenBank/DDBJ whole genome shotgun (WGS) entry which is preliminary data.</text>
</comment>
<proteinExistence type="predicted"/>
<keyword evidence="3" id="KW-0472">Membrane</keyword>
<gene>
    <name evidence="5" type="ORF">AB0E89_13550</name>
</gene>
<dbReference type="PANTHER" id="PTHR31836:SF21">
    <property type="entry name" value="EXPANSIN-LIKE PROTEIN 7"/>
    <property type="match status" value="1"/>
</dbReference>
<keyword evidence="3" id="KW-1133">Transmembrane helix</keyword>
<dbReference type="SMART" id="SM00837">
    <property type="entry name" value="DPBB_1"/>
    <property type="match status" value="1"/>
</dbReference>
<feature type="domain" description="Expansin-like EG45" evidence="4">
    <location>
        <begin position="166"/>
        <end position="233"/>
    </location>
</feature>
<dbReference type="NCBIfam" id="NF041144">
    <property type="entry name" value="expansin_EXLX1"/>
    <property type="match status" value="1"/>
</dbReference>
<feature type="transmembrane region" description="Helical" evidence="3">
    <location>
        <begin position="21"/>
        <end position="44"/>
    </location>
</feature>
<feature type="region of interest" description="Disordered" evidence="2">
    <location>
        <begin position="47"/>
        <end position="137"/>
    </location>
</feature>
<keyword evidence="1" id="KW-0732">Signal</keyword>
<dbReference type="InterPro" id="IPR051477">
    <property type="entry name" value="Expansin_CellWall"/>
</dbReference>
<dbReference type="CDD" id="cd22272">
    <property type="entry name" value="DPBB_EXLX1-like"/>
    <property type="match status" value="1"/>
</dbReference>
<evidence type="ECO:0000256" key="1">
    <source>
        <dbReference type="ARBA" id="ARBA00022729"/>
    </source>
</evidence>
<feature type="compositionally biased region" description="Low complexity" evidence="2">
    <location>
        <begin position="74"/>
        <end position="104"/>
    </location>
</feature>
<dbReference type="PANTHER" id="PTHR31836">
    <property type="match status" value="1"/>
</dbReference>
<dbReference type="InterPro" id="IPR009009">
    <property type="entry name" value="RlpA-like_DPBB"/>
</dbReference>
<feature type="region of interest" description="Disordered" evidence="2">
    <location>
        <begin position="1"/>
        <end position="23"/>
    </location>
</feature>
<dbReference type="InterPro" id="IPR007112">
    <property type="entry name" value="Expansin/allergen_DPBB_dom"/>
</dbReference>
<evidence type="ECO:0000256" key="2">
    <source>
        <dbReference type="SAM" id="MobiDB-lite"/>
    </source>
</evidence>
<name>A0ABV2ZHK7_9ACTN</name>
<evidence type="ECO:0000313" key="5">
    <source>
        <dbReference type="EMBL" id="MEU3781590.1"/>
    </source>
</evidence>